<evidence type="ECO:0000259" key="2">
    <source>
        <dbReference type="SMART" id="SM00856"/>
    </source>
</evidence>
<name>A0A6A3ACP4_HIBSY</name>
<dbReference type="InterPro" id="IPR035513">
    <property type="entry name" value="Invertase/methylesterase_inhib"/>
</dbReference>
<dbReference type="Proteomes" id="UP000436088">
    <property type="component" value="Unassembled WGS sequence"/>
</dbReference>
<evidence type="ECO:0000313" key="3">
    <source>
        <dbReference type="EMBL" id="KAE8700945.1"/>
    </source>
</evidence>
<dbReference type="Gene3D" id="1.20.140.40">
    <property type="entry name" value="Invertase/pectin methylesterase inhibitor family protein"/>
    <property type="match status" value="1"/>
</dbReference>
<dbReference type="Pfam" id="PF04043">
    <property type="entry name" value="PMEI"/>
    <property type="match status" value="1"/>
</dbReference>
<dbReference type="CDD" id="cd15798">
    <property type="entry name" value="PMEI-like_3"/>
    <property type="match status" value="1"/>
</dbReference>
<dbReference type="SUPFAM" id="SSF101148">
    <property type="entry name" value="Plant invertase/pectin methylesterase inhibitor"/>
    <property type="match status" value="1"/>
</dbReference>
<feature type="signal peptide" evidence="1">
    <location>
        <begin position="1"/>
        <end position="35"/>
    </location>
</feature>
<dbReference type="EMBL" id="VEPZ02001025">
    <property type="protein sequence ID" value="KAE8700945.1"/>
    <property type="molecule type" value="Genomic_DNA"/>
</dbReference>
<evidence type="ECO:0000313" key="4">
    <source>
        <dbReference type="Proteomes" id="UP000436088"/>
    </source>
</evidence>
<feature type="domain" description="Pectinesterase inhibitor" evidence="2">
    <location>
        <begin position="51"/>
        <end position="205"/>
    </location>
</feature>
<sequence>MYHTSGRSNILLVLASTSALVLLLVLALVPSVAVARKSPGNAPIRSLHVHDHLRDASSACEGTLYPDLCVAVVSDISDFASKSLEELISTILNRAMYEVTLSSAKCANIEKRLKRNDTLERDAFDDCIELFNLTLAELTVARACLTPGRSRVSGNRHKLGTFLSAAMTNQYTCLDGLDGSKGNAIHTIEKSVHNISHHISNSLAMLKRVPSVNGSKSEFFPETGGREKDFPAWLSGRDRKLLLAQNDQIKFDLIVAGDGSGNFTKINDAVAAAPNNKRKRLISWINYIYST</sequence>
<proteinExistence type="predicted"/>
<accession>A0A6A3ACP4</accession>
<comment type="caution">
    <text evidence="3">The sequence shown here is derived from an EMBL/GenBank/DDBJ whole genome shotgun (WGS) entry which is preliminary data.</text>
</comment>
<feature type="chain" id="PRO_5025692000" description="Pectinesterase inhibitor domain-containing protein" evidence="1">
    <location>
        <begin position="36"/>
        <end position="291"/>
    </location>
</feature>
<evidence type="ECO:0000256" key="1">
    <source>
        <dbReference type="SAM" id="SignalP"/>
    </source>
</evidence>
<gene>
    <name evidence="3" type="ORF">F3Y22_tig00110549pilonHSYRG00006</name>
</gene>
<dbReference type="SMART" id="SM00856">
    <property type="entry name" value="PMEI"/>
    <property type="match status" value="1"/>
</dbReference>
<keyword evidence="4" id="KW-1185">Reference proteome</keyword>
<dbReference type="GO" id="GO:0004857">
    <property type="term" value="F:enzyme inhibitor activity"/>
    <property type="evidence" value="ECO:0007669"/>
    <property type="project" value="InterPro"/>
</dbReference>
<keyword evidence="1" id="KW-0732">Signal</keyword>
<reference evidence="3" key="1">
    <citation type="submission" date="2019-09" db="EMBL/GenBank/DDBJ databases">
        <title>Draft genome information of white flower Hibiscus syriacus.</title>
        <authorList>
            <person name="Kim Y.-M."/>
        </authorList>
    </citation>
    <scope>NUCLEOTIDE SEQUENCE [LARGE SCALE GENOMIC DNA]</scope>
    <source>
        <strain evidence="3">YM2019G1</strain>
    </source>
</reference>
<dbReference type="PANTHER" id="PTHR31707">
    <property type="entry name" value="PECTINESTERASE"/>
    <property type="match status" value="1"/>
</dbReference>
<dbReference type="AlphaFoldDB" id="A0A6A3ACP4"/>
<protein>
    <recommendedName>
        <fullName evidence="2">Pectinesterase inhibitor domain-containing protein</fullName>
    </recommendedName>
</protein>
<dbReference type="InterPro" id="IPR006501">
    <property type="entry name" value="Pectinesterase_inhib_dom"/>
</dbReference>
<dbReference type="NCBIfam" id="TIGR01614">
    <property type="entry name" value="PME_inhib"/>
    <property type="match status" value="1"/>
</dbReference>
<organism evidence="3 4">
    <name type="scientific">Hibiscus syriacus</name>
    <name type="common">Rose of Sharon</name>
    <dbReference type="NCBI Taxonomy" id="106335"/>
    <lineage>
        <taxon>Eukaryota</taxon>
        <taxon>Viridiplantae</taxon>
        <taxon>Streptophyta</taxon>
        <taxon>Embryophyta</taxon>
        <taxon>Tracheophyta</taxon>
        <taxon>Spermatophyta</taxon>
        <taxon>Magnoliopsida</taxon>
        <taxon>eudicotyledons</taxon>
        <taxon>Gunneridae</taxon>
        <taxon>Pentapetalae</taxon>
        <taxon>rosids</taxon>
        <taxon>malvids</taxon>
        <taxon>Malvales</taxon>
        <taxon>Malvaceae</taxon>
        <taxon>Malvoideae</taxon>
        <taxon>Hibiscus</taxon>
    </lineage>
</organism>